<dbReference type="GO" id="GO:0015450">
    <property type="term" value="F:protein-transporting ATPase activity"/>
    <property type="evidence" value="ECO:0007669"/>
    <property type="project" value="InterPro"/>
</dbReference>
<dbReference type="Pfam" id="PF21760">
    <property type="entry name" value="SecD_1st"/>
    <property type="match status" value="1"/>
</dbReference>
<feature type="domain" description="Protein export membrane protein SecD/SecF C-terminal" evidence="10">
    <location>
        <begin position="236"/>
        <end position="407"/>
    </location>
</feature>
<evidence type="ECO:0000256" key="8">
    <source>
        <dbReference type="ARBA" id="ARBA00023136"/>
    </source>
</evidence>
<evidence type="ECO:0000256" key="2">
    <source>
        <dbReference type="ARBA" id="ARBA00022448"/>
    </source>
</evidence>
<dbReference type="InterPro" id="IPR055344">
    <property type="entry name" value="SecD_SecF_C_bact"/>
</dbReference>
<name>A0A9X2S5E3_9FIRM</name>
<comment type="subcellular location">
    <subcellularLocation>
        <location evidence="1 9">Cell membrane</location>
        <topology evidence="1 9">Multi-pass membrane protein</topology>
    </subcellularLocation>
</comment>
<evidence type="ECO:0000259" key="12">
    <source>
        <dbReference type="Pfam" id="PF22599"/>
    </source>
</evidence>
<keyword evidence="5 9" id="KW-0653">Protein transport</keyword>
<feature type="domain" description="SecDF P1 head subdomain" evidence="12">
    <location>
        <begin position="130"/>
        <end position="235"/>
    </location>
</feature>
<gene>
    <name evidence="9 13" type="primary">secD</name>
    <name evidence="13" type="ORF">NSA23_00215</name>
</gene>
<proteinExistence type="inferred from homology"/>
<keyword evidence="7 9" id="KW-0811">Translocation</keyword>
<dbReference type="Pfam" id="PF02355">
    <property type="entry name" value="SecD_SecF_C"/>
    <property type="match status" value="1"/>
</dbReference>
<dbReference type="AlphaFoldDB" id="A0A9X2S5E3"/>
<evidence type="ECO:0000313" key="13">
    <source>
        <dbReference type="EMBL" id="MCR2042527.1"/>
    </source>
</evidence>
<dbReference type="Pfam" id="PF22599">
    <property type="entry name" value="SecDF_P1_head"/>
    <property type="match status" value="1"/>
</dbReference>
<dbReference type="Gene3D" id="3.30.1360.200">
    <property type="match status" value="1"/>
</dbReference>
<dbReference type="GO" id="GO:0043952">
    <property type="term" value="P:protein transport by the Sec complex"/>
    <property type="evidence" value="ECO:0007669"/>
    <property type="project" value="UniProtKB-UniRule"/>
</dbReference>
<comment type="subunit">
    <text evidence="9">Forms a complex with SecF. Part of the essential Sec protein translocation apparatus which comprises SecA, SecYEG and auxiliary proteins SecDF. Other proteins may also be involved.</text>
</comment>
<evidence type="ECO:0000313" key="14">
    <source>
        <dbReference type="Proteomes" id="UP001142078"/>
    </source>
</evidence>
<comment type="function">
    <text evidence="9">Part of the Sec protein translocase complex. Interacts with the SecYEG preprotein conducting channel. SecDF uses the proton motive force (PMF) to complete protein translocation after the ATP-dependent function of SecA.</text>
</comment>
<evidence type="ECO:0000259" key="10">
    <source>
        <dbReference type="Pfam" id="PF02355"/>
    </source>
</evidence>
<evidence type="ECO:0000256" key="7">
    <source>
        <dbReference type="ARBA" id="ARBA00023010"/>
    </source>
</evidence>
<dbReference type="GO" id="GO:0006605">
    <property type="term" value="P:protein targeting"/>
    <property type="evidence" value="ECO:0007669"/>
    <property type="project" value="UniProtKB-UniRule"/>
</dbReference>
<dbReference type="InterPro" id="IPR005791">
    <property type="entry name" value="SecD"/>
</dbReference>
<feature type="transmembrane region" description="Helical" evidence="9">
    <location>
        <begin position="352"/>
        <end position="374"/>
    </location>
</feature>
<dbReference type="EMBL" id="JANJZL010000001">
    <property type="protein sequence ID" value="MCR2042527.1"/>
    <property type="molecule type" value="Genomic_DNA"/>
</dbReference>
<dbReference type="RefSeq" id="WP_257490017.1">
    <property type="nucleotide sequence ID" value="NZ_JANJZL010000001.1"/>
</dbReference>
<comment type="caution">
    <text evidence="13">The sequence shown here is derived from an EMBL/GenBank/DDBJ whole genome shotgun (WGS) entry which is preliminary data.</text>
</comment>
<comment type="similarity">
    <text evidence="9">Belongs to the SecD/SecF family. SecD subfamily.</text>
</comment>
<accession>A0A9X2S5E3</accession>
<keyword evidence="6 9" id="KW-1133">Transmembrane helix</keyword>
<dbReference type="Gene3D" id="3.30.70.3400">
    <property type="match status" value="1"/>
</dbReference>
<dbReference type="InterPro" id="IPR022813">
    <property type="entry name" value="SecD/SecF_arch_bac"/>
</dbReference>
<dbReference type="PRINTS" id="PR00702">
    <property type="entry name" value="ACRIFLAVINRP"/>
</dbReference>
<dbReference type="NCBIfam" id="TIGR00916">
    <property type="entry name" value="2A0604s01"/>
    <property type="match status" value="1"/>
</dbReference>
<dbReference type="SUPFAM" id="SSF82866">
    <property type="entry name" value="Multidrug efflux transporter AcrB transmembrane domain"/>
    <property type="match status" value="1"/>
</dbReference>
<dbReference type="PANTHER" id="PTHR30081:SF1">
    <property type="entry name" value="PROTEIN TRANSLOCASE SUBUNIT SECD"/>
    <property type="match status" value="1"/>
</dbReference>
<keyword evidence="3 9" id="KW-1003">Cell membrane</keyword>
<dbReference type="Gene3D" id="1.20.1640.10">
    <property type="entry name" value="Multidrug efflux transporter AcrB transmembrane domain"/>
    <property type="match status" value="1"/>
</dbReference>
<dbReference type="HAMAP" id="MF_01463_B">
    <property type="entry name" value="SecD_B"/>
    <property type="match status" value="1"/>
</dbReference>
<feature type="transmembrane region" description="Helical" evidence="9">
    <location>
        <begin position="281"/>
        <end position="298"/>
    </location>
</feature>
<evidence type="ECO:0000259" key="11">
    <source>
        <dbReference type="Pfam" id="PF21760"/>
    </source>
</evidence>
<dbReference type="NCBIfam" id="TIGR01129">
    <property type="entry name" value="secD"/>
    <property type="match status" value="1"/>
</dbReference>
<dbReference type="InterPro" id="IPR048634">
    <property type="entry name" value="SecD_SecF_C"/>
</dbReference>
<sequence>MRLKNTIIFFIIIALVFFGTYAAINGIEIGKAKIPSVKESIDLGLDLAGGVYVVLEAQTDIQGPELQKIMEQSKAVISERVDGLGVSEPNIVIEGNNRIRIELAGVEDVQEAINMIGKTAQLKFVDPEGKEILSGKNVKGSEPQYQKMDNGVEQPVVSLEFDKEGSKKFAEATRRLAPKTNDMEKIISIILDDQVISSPVVNAVIEDGRAVIQGDFTIEEAGRLATLIRAGSLPVEMKEVQSSVIGPTLGLEALDKSINAAAIAIIIIFLFMVIIYKLPGLVADISLTIYILLVLLGMKGLGVKLTLPGIAGLILSIGMAVDANVLIFERIKEELRVGKSIRSSIDAGFKRALSSVLDSNITTLIAGVVLYGFGSGSIKGFGVTLVLGIIASMITAVFITKHLLKLIVNMTNAKNTKLYGA</sequence>
<dbReference type="FunFam" id="1.20.1640.10:FF:000004">
    <property type="entry name" value="Protein translocase subunit SecD"/>
    <property type="match status" value="1"/>
</dbReference>
<evidence type="ECO:0000256" key="1">
    <source>
        <dbReference type="ARBA" id="ARBA00004651"/>
    </source>
</evidence>
<dbReference type="GO" id="GO:0065002">
    <property type="term" value="P:intracellular protein transmembrane transport"/>
    <property type="evidence" value="ECO:0007669"/>
    <property type="project" value="UniProtKB-UniRule"/>
</dbReference>
<evidence type="ECO:0000256" key="4">
    <source>
        <dbReference type="ARBA" id="ARBA00022692"/>
    </source>
</evidence>
<reference evidence="13" key="1">
    <citation type="submission" date="2022-07" db="EMBL/GenBank/DDBJ databases">
        <title>Enhanced cultured diversity of the mouse gut microbiota enables custom-made synthetic communities.</title>
        <authorList>
            <person name="Afrizal A."/>
        </authorList>
    </citation>
    <scope>NUCLEOTIDE SEQUENCE</scope>
    <source>
        <strain evidence="13">DSM 29482</strain>
    </source>
</reference>
<comment type="caution">
    <text evidence="9">Lacks conserved residue(s) required for the propagation of feature annotation.</text>
</comment>
<dbReference type="InterPro" id="IPR001036">
    <property type="entry name" value="Acrflvin-R"/>
</dbReference>
<feature type="domain" description="Protein translocase subunit SecDF P1" evidence="11">
    <location>
        <begin position="70"/>
        <end position="127"/>
    </location>
</feature>
<organism evidence="13 14">
    <name type="scientific">Anaerosalibacter massiliensis</name>
    <dbReference type="NCBI Taxonomy" id="1347392"/>
    <lineage>
        <taxon>Bacteria</taxon>
        <taxon>Bacillati</taxon>
        <taxon>Bacillota</taxon>
        <taxon>Tissierellia</taxon>
        <taxon>Tissierellales</taxon>
        <taxon>Sporanaerobacteraceae</taxon>
        <taxon>Anaerosalibacter</taxon>
    </lineage>
</organism>
<protein>
    <recommendedName>
        <fullName evidence="9">Protein translocase subunit SecD</fullName>
    </recommendedName>
</protein>
<keyword evidence="2 9" id="KW-0813">Transport</keyword>
<dbReference type="InterPro" id="IPR048631">
    <property type="entry name" value="SecD_1st"/>
</dbReference>
<keyword evidence="8 9" id="KW-0472">Membrane</keyword>
<evidence type="ECO:0000256" key="5">
    <source>
        <dbReference type="ARBA" id="ARBA00022927"/>
    </source>
</evidence>
<evidence type="ECO:0000256" key="9">
    <source>
        <dbReference type="HAMAP-Rule" id="MF_01463"/>
    </source>
</evidence>
<dbReference type="GO" id="GO:0005886">
    <property type="term" value="C:plasma membrane"/>
    <property type="evidence" value="ECO:0007669"/>
    <property type="project" value="UniProtKB-SubCell"/>
</dbReference>
<keyword evidence="4 9" id="KW-0812">Transmembrane</keyword>
<feature type="transmembrane region" description="Helical" evidence="9">
    <location>
        <begin position="380"/>
        <end position="400"/>
    </location>
</feature>
<dbReference type="InterPro" id="IPR054384">
    <property type="entry name" value="SecDF_P1_head"/>
</dbReference>
<keyword evidence="14" id="KW-1185">Reference proteome</keyword>
<dbReference type="PANTHER" id="PTHR30081">
    <property type="entry name" value="PROTEIN-EXPORT MEMBRANE PROTEIN SEC"/>
    <property type="match status" value="1"/>
</dbReference>
<feature type="transmembrane region" description="Helical" evidence="9">
    <location>
        <begin position="310"/>
        <end position="331"/>
    </location>
</feature>
<dbReference type="Proteomes" id="UP001142078">
    <property type="component" value="Unassembled WGS sequence"/>
</dbReference>
<evidence type="ECO:0000256" key="6">
    <source>
        <dbReference type="ARBA" id="ARBA00022989"/>
    </source>
</evidence>
<feature type="transmembrane region" description="Helical" evidence="9">
    <location>
        <begin position="258"/>
        <end position="276"/>
    </location>
</feature>
<evidence type="ECO:0000256" key="3">
    <source>
        <dbReference type="ARBA" id="ARBA00022475"/>
    </source>
</evidence>